<evidence type="ECO:0000256" key="1">
    <source>
        <dbReference type="ARBA" id="ARBA00022737"/>
    </source>
</evidence>
<evidence type="ECO:0000256" key="2">
    <source>
        <dbReference type="SAM" id="MobiDB-lite"/>
    </source>
</evidence>
<dbReference type="EMBL" id="VCGU01000009">
    <property type="protein sequence ID" value="TRY70730.1"/>
    <property type="molecule type" value="Genomic_DNA"/>
</dbReference>
<comment type="caution">
    <text evidence="4">The sequence shown here is derived from an EMBL/GenBank/DDBJ whole genome shotgun (WGS) entry which is preliminary data.</text>
</comment>
<dbReference type="Pfam" id="PF00595">
    <property type="entry name" value="PDZ"/>
    <property type="match status" value="1"/>
</dbReference>
<accession>A0A553NZ75</accession>
<proteinExistence type="predicted"/>
<reference evidence="4 5" key="1">
    <citation type="journal article" date="2018" name="Nat. Ecol. Evol.">
        <title>Genomic signatures of mitonuclear coevolution across populations of Tigriopus californicus.</title>
        <authorList>
            <person name="Barreto F.S."/>
            <person name="Watson E.T."/>
            <person name="Lima T.G."/>
            <person name="Willett C.S."/>
            <person name="Edmands S."/>
            <person name="Li W."/>
            <person name="Burton R.S."/>
        </authorList>
    </citation>
    <scope>NUCLEOTIDE SEQUENCE [LARGE SCALE GENOMIC DNA]</scope>
    <source>
        <strain evidence="4 5">San Diego</strain>
    </source>
</reference>
<dbReference type="SMART" id="SM00228">
    <property type="entry name" value="PDZ"/>
    <property type="match status" value="1"/>
</dbReference>
<evidence type="ECO:0000313" key="5">
    <source>
        <dbReference type="Proteomes" id="UP000318571"/>
    </source>
</evidence>
<feature type="compositionally biased region" description="Polar residues" evidence="2">
    <location>
        <begin position="190"/>
        <end position="199"/>
    </location>
</feature>
<dbReference type="GO" id="GO:0043495">
    <property type="term" value="F:protein-membrane adaptor activity"/>
    <property type="evidence" value="ECO:0007669"/>
    <property type="project" value="TreeGrafter"/>
</dbReference>
<dbReference type="SUPFAM" id="SSF50156">
    <property type="entry name" value="PDZ domain-like"/>
    <property type="match status" value="1"/>
</dbReference>
<feature type="domain" description="PDZ" evidence="3">
    <location>
        <begin position="33"/>
        <end position="103"/>
    </location>
</feature>
<name>A0A553NZ75_TIGCA</name>
<keyword evidence="5" id="KW-1185">Reference proteome</keyword>
<gene>
    <name evidence="4" type="ORF">TCAL_04849</name>
</gene>
<dbReference type="PANTHER" id="PTHR14191">
    <property type="entry name" value="PDZ DOMAIN CONTAINING PROTEIN"/>
    <property type="match status" value="1"/>
</dbReference>
<dbReference type="PROSITE" id="PS50106">
    <property type="entry name" value="PDZ"/>
    <property type="match status" value="1"/>
</dbReference>
<dbReference type="AlphaFoldDB" id="A0A553NZ75"/>
<dbReference type="InterPro" id="IPR051067">
    <property type="entry name" value="NHER"/>
</dbReference>
<feature type="region of interest" description="Disordered" evidence="2">
    <location>
        <begin position="180"/>
        <end position="199"/>
    </location>
</feature>
<sequence>MNVYQEQEDKPLQDTAPRPRLCHVTKWDHFDGYGFNLHAEKSRPGQYIGKVDESSPAEKAGLKEGDRIIEVNGVNINHENHKQVVSRIKASPNETRLLVVDAEAENFFKDHDIVIHGELSNVLRMSSEPGPAQGVPIIVETIEIENHNEPDGPSSPSSMAINTTTTTTTLNNYSRNVRQNSVEDDDQHSNHSAMSAGSSTAKTIHAFDLVNDR</sequence>
<dbReference type="CDD" id="cd06768">
    <property type="entry name" value="PDZ_NHERF-like"/>
    <property type="match status" value="1"/>
</dbReference>
<keyword evidence="1" id="KW-0677">Repeat</keyword>
<dbReference type="InterPro" id="IPR001478">
    <property type="entry name" value="PDZ"/>
</dbReference>
<dbReference type="Proteomes" id="UP000318571">
    <property type="component" value="Chromosome 9"/>
</dbReference>
<evidence type="ECO:0000313" key="4">
    <source>
        <dbReference type="EMBL" id="TRY70730.1"/>
    </source>
</evidence>
<dbReference type="GO" id="GO:0072659">
    <property type="term" value="P:protein localization to plasma membrane"/>
    <property type="evidence" value="ECO:0007669"/>
    <property type="project" value="TreeGrafter"/>
</dbReference>
<dbReference type="GO" id="GO:0016324">
    <property type="term" value="C:apical plasma membrane"/>
    <property type="evidence" value="ECO:0007669"/>
    <property type="project" value="TreeGrafter"/>
</dbReference>
<dbReference type="PANTHER" id="PTHR14191:SF28">
    <property type="entry name" value="GH04176P-RELATED"/>
    <property type="match status" value="1"/>
</dbReference>
<dbReference type="Gene3D" id="2.30.42.10">
    <property type="match status" value="1"/>
</dbReference>
<evidence type="ECO:0000259" key="3">
    <source>
        <dbReference type="PROSITE" id="PS50106"/>
    </source>
</evidence>
<dbReference type="STRING" id="6832.A0A553NZ75"/>
<organism evidence="4 5">
    <name type="scientific">Tigriopus californicus</name>
    <name type="common">Marine copepod</name>
    <dbReference type="NCBI Taxonomy" id="6832"/>
    <lineage>
        <taxon>Eukaryota</taxon>
        <taxon>Metazoa</taxon>
        <taxon>Ecdysozoa</taxon>
        <taxon>Arthropoda</taxon>
        <taxon>Crustacea</taxon>
        <taxon>Multicrustacea</taxon>
        <taxon>Hexanauplia</taxon>
        <taxon>Copepoda</taxon>
        <taxon>Harpacticoida</taxon>
        <taxon>Harpacticidae</taxon>
        <taxon>Tigriopus</taxon>
    </lineage>
</organism>
<dbReference type="InterPro" id="IPR036034">
    <property type="entry name" value="PDZ_sf"/>
</dbReference>
<protein>
    <recommendedName>
        <fullName evidence="3">PDZ domain-containing protein</fullName>
    </recommendedName>
</protein>